<reference evidence="8 9" key="1">
    <citation type="journal article" date="2010" name="Stand. Genomic Sci.">
        <title>Complete genome sequence of Haliangium ochraceum type strain (SMP-2).</title>
        <authorList>
            <consortium name="US DOE Joint Genome Institute (JGI-PGF)"/>
            <person name="Ivanova N."/>
            <person name="Daum C."/>
            <person name="Lang E."/>
            <person name="Abt B."/>
            <person name="Kopitz M."/>
            <person name="Saunders E."/>
            <person name="Lapidus A."/>
            <person name="Lucas S."/>
            <person name="Glavina Del Rio T."/>
            <person name="Nolan M."/>
            <person name="Tice H."/>
            <person name="Copeland A."/>
            <person name="Cheng J.F."/>
            <person name="Chen F."/>
            <person name="Bruce D."/>
            <person name="Goodwin L."/>
            <person name="Pitluck S."/>
            <person name="Mavromatis K."/>
            <person name="Pati A."/>
            <person name="Mikhailova N."/>
            <person name="Chen A."/>
            <person name="Palaniappan K."/>
            <person name="Land M."/>
            <person name="Hauser L."/>
            <person name="Chang Y.J."/>
            <person name="Jeffries C.D."/>
            <person name="Detter J.C."/>
            <person name="Brettin T."/>
            <person name="Rohde M."/>
            <person name="Goker M."/>
            <person name="Bristow J."/>
            <person name="Markowitz V."/>
            <person name="Eisen J.A."/>
            <person name="Hugenholtz P."/>
            <person name="Kyrpides N.C."/>
            <person name="Klenk H.P."/>
        </authorList>
    </citation>
    <scope>NUCLEOTIDE SEQUENCE [LARGE SCALE GENOMIC DNA]</scope>
    <source>
        <strain evidence="9">DSM 14365 / CIP 107738 / JCM 11303 / AJ 13395 / SMP-2</strain>
    </source>
</reference>
<keyword evidence="5 7" id="KW-0472">Membrane</keyword>
<dbReference type="EMBL" id="CP001804">
    <property type="protein sequence ID" value="ACY13174.1"/>
    <property type="molecule type" value="Genomic_DNA"/>
</dbReference>
<evidence type="ECO:0000313" key="8">
    <source>
        <dbReference type="EMBL" id="ACY13174.1"/>
    </source>
</evidence>
<organism evidence="8 9">
    <name type="scientific">Haliangium ochraceum (strain DSM 14365 / JCM 11303 / SMP-2)</name>
    <dbReference type="NCBI Taxonomy" id="502025"/>
    <lineage>
        <taxon>Bacteria</taxon>
        <taxon>Pseudomonadati</taxon>
        <taxon>Myxococcota</taxon>
        <taxon>Polyangia</taxon>
        <taxon>Haliangiales</taxon>
        <taxon>Kofleriaceae</taxon>
        <taxon>Haliangium</taxon>
    </lineage>
</organism>
<feature type="compositionally biased region" description="Basic and acidic residues" evidence="6">
    <location>
        <begin position="129"/>
        <end position="140"/>
    </location>
</feature>
<dbReference type="OrthoDB" id="9126302at2"/>
<dbReference type="STRING" id="502025.Hoch_0536"/>
<keyword evidence="3 7" id="KW-0812">Transmembrane</keyword>
<dbReference type="PANTHER" id="PTHR40277">
    <property type="entry name" value="BLL5419 PROTEIN"/>
    <property type="match status" value="1"/>
</dbReference>
<evidence type="ECO:0000256" key="4">
    <source>
        <dbReference type="ARBA" id="ARBA00022989"/>
    </source>
</evidence>
<evidence type="ECO:0000313" key="9">
    <source>
        <dbReference type="Proteomes" id="UP000001880"/>
    </source>
</evidence>
<dbReference type="Pfam" id="PF03706">
    <property type="entry name" value="LPG_synthase_TM"/>
    <property type="match status" value="2"/>
</dbReference>
<dbReference type="PANTHER" id="PTHR40277:SF1">
    <property type="entry name" value="BLL5419 PROTEIN"/>
    <property type="match status" value="1"/>
</dbReference>
<dbReference type="KEGG" id="hoh:Hoch_0536"/>
<dbReference type="eggNOG" id="COG0392">
    <property type="taxonomic scope" value="Bacteria"/>
</dbReference>
<keyword evidence="2" id="KW-1003">Cell membrane</keyword>
<feature type="transmembrane region" description="Helical" evidence="7">
    <location>
        <begin position="279"/>
        <end position="297"/>
    </location>
</feature>
<feature type="region of interest" description="Disordered" evidence="6">
    <location>
        <begin position="105"/>
        <end position="151"/>
    </location>
</feature>
<sequence>MNLRWLRIALQLAVTVALLGVLWRLSGGSLLERLRSADLVWCLGGVLFASGAVIAGSLRWLYTARRVGMELDARRAVGEFYLAGFLNQVLPGGISGDAVRAWRHGKRSREQPAATQPEPAEQPDGDSSLVRRADTAEDAKPGPAARASSLSDVTGKRVGIGPAVRVVLIERVANQMVVAPAMLASMSLWPLLPGAGPAAQVWGPLIGAAAAIALLLLVIYALSQRRSGGRIQRFFRDTRSALLNRRSMAAQFALGGLLLGCCLGTFYCAAQAVNATLPLLYLLALVPGVMFSLSLPISIAGWGLREATSVALWAMAGLPYAEAMASSVLYGILGLLASLPGALVLLLGR</sequence>
<feature type="transmembrane region" description="Helical" evidence="7">
    <location>
        <begin position="327"/>
        <end position="347"/>
    </location>
</feature>
<gene>
    <name evidence="8" type="ordered locus">Hoch_0536</name>
</gene>
<protein>
    <recommendedName>
        <fullName evidence="10">Flippase-like domain-containing protein</fullName>
    </recommendedName>
</protein>
<dbReference type="AlphaFoldDB" id="D0LLF7"/>
<feature type="transmembrane region" description="Helical" evidence="7">
    <location>
        <begin position="172"/>
        <end position="189"/>
    </location>
</feature>
<evidence type="ECO:0000256" key="3">
    <source>
        <dbReference type="ARBA" id="ARBA00022692"/>
    </source>
</evidence>
<feature type="transmembrane region" description="Helical" evidence="7">
    <location>
        <begin position="201"/>
        <end position="223"/>
    </location>
</feature>
<evidence type="ECO:0000256" key="6">
    <source>
        <dbReference type="SAM" id="MobiDB-lite"/>
    </source>
</evidence>
<feature type="transmembrane region" description="Helical" evidence="7">
    <location>
        <begin position="40"/>
        <end position="62"/>
    </location>
</feature>
<evidence type="ECO:0000256" key="7">
    <source>
        <dbReference type="SAM" id="Phobius"/>
    </source>
</evidence>
<evidence type="ECO:0008006" key="10">
    <source>
        <dbReference type="Google" id="ProtNLM"/>
    </source>
</evidence>
<keyword evidence="9" id="KW-1185">Reference proteome</keyword>
<evidence type="ECO:0000256" key="2">
    <source>
        <dbReference type="ARBA" id="ARBA00022475"/>
    </source>
</evidence>
<evidence type="ECO:0000256" key="1">
    <source>
        <dbReference type="ARBA" id="ARBA00004651"/>
    </source>
</evidence>
<keyword evidence="4 7" id="KW-1133">Transmembrane helix</keyword>
<dbReference type="RefSeq" id="WP_012825801.1">
    <property type="nucleotide sequence ID" value="NC_013440.1"/>
</dbReference>
<feature type="transmembrane region" description="Helical" evidence="7">
    <location>
        <begin position="252"/>
        <end position="273"/>
    </location>
</feature>
<accession>D0LLF7</accession>
<dbReference type="Proteomes" id="UP000001880">
    <property type="component" value="Chromosome"/>
</dbReference>
<dbReference type="HOGENOM" id="CLU_048072_4_0_7"/>
<comment type="subcellular location">
    <subcellularLocation>
        <location evidence="1">Cell membrane</location>
        <topology evidence="1">Multi-pass membrane protein</topology>
    </subcellularLocation>
</comment>
<dbReference type="InterPro" id="IPR022791">
    <property type="entry name" value="L-PG_synthase/AglD"/>
</dbReference>
<name>D0LLF7_HALO1</name>
<proteinExistence type="predicted"/>
<evidence type="ECO:0000256" key="5">
    <source>
        <dbReference type="ARBA" id="ARBA00023136"/>
    </source>
</evidence>
<dbReference type="GO" id="GO:0005886">
    <property type="term" value="C:plasma membrane"/>
    <property type="evidence" value="ECO:0007669"/>
    <property type="project" value="UniProtKB-SubCell"/>
</dbReference>